<dbReference type="InterPro" id="IPR036873">
    <property type="entry name" value="Rhodanese-like_dom_sf"/>
</dbReference>
<evidence type="ECO:0000313" key="3">
    <source>
        <dbReference type="EMBL" id="OLS02762.1"/>
    </source>
</evidence>
<protein>
    <submittedName>
        <fullName evidence="3">Thiosulfate sulfurtransferase GlpE</fullName>
        <ecNumber evidence="3">2.8.1.1</ecNumber>
    </submittedName>
</protein>
<evidence type="ECO:0000256" key="1">
    <source>
        <dbReference type="SAM" id="SignalP"/>
    </source>
</evidence>
<dbReference type="Gene3D" id="3.40.250.10">
    <property type="entry name" value="Rhodanese-like domain"/>
    <property type="match status" value="1"/>
</dbReference>
<comment type="caution">
    <text evidence="3">The sequence shown here is derived from an EMBL/GenBank/DDBJ whole genome shotgun (WGS) entry which is preliminary data.</text>
</comment>
<sequence length="165" mass="18048">MKNKALKLMSILFVLTLVLVGCGKETDKPAGGETNTMKYISREDLKENIESKSDEYVILDARKVKDYDTSHIDGAYTADQDAANKGGDDEKGKENLKVALKEATGSETGNPDDKYALVCYSGKSYAQKATDLMIDLGISADQIYTLEGGMEAWEKGGEEYKALLK</sequence>
<dbReference type="CDD" id="cd00158">
    <property type="entry name" value="RHOD"/>
    <property type="match status" value="1"/>
</dbReference>
<dbReference type="InterPro" id="IPR001763">
    <property type="entry name" value="Rhodanese-like_dom"/>
</dbReference>
<proteinExistence type="predicted"/>
<dbReference type="GO" id="GO:0004792">
    <property type="term" value="F:thiosulfate-cyanide sulfurtransferase activity"/>
    <property type="evidence" value="ECO:0007669"/>
    <property type="project" value="UniProtKB-EC"/>
</dbReference>
<dbReference type="EMBL" id="LTDM01000018">
    <property type="protein sequence ID" value="OLS02762.1"/>
    <property type="molecule type" value="Genomic_DNA"/>
</dbReference>
<dbReference type="SMART" id="SM00450">
    <property type="entry name" value="RHOD"/>
    <property type="match status" value="1"/>
</dbReference>
<keyword evidence="3" id="KW-0808">Transferase</keyword>
<keyword evidence="1" id="KW-0732">Signal</keyword>
<gene>
    <name evidence="3" type="primary">glpE</name>
    <name evidence="3" type="ORF">TICRE_12470</name>
</gene>
<accession>A0A1U7M613</accession>
<reference evidence="3 4" key="1">
    <citation type="submission" date="2016-02" db="EMBL/GenBank/DDBJ databases">
        <title>Genome sequence of Tissierella creatinophila DSM 6911.</title>
        <authorList>
            <person name="Poehlein A."/>
            <person name="Daniel R."/>
        </authorList>
    </citation>
    <scope>NUCLEOTIDE SEQUENCE [LARGE SCALE GENOMIC DNA]</scope>
    <source>
        <strain evidence="3 4">DSM 6911</strain>
    </source>
</reference>
<keyword evidence="4" id="KW-1185">Reference proteome</keyword>
<dbReference type="EC" id="2.8.1.1" evidence="3"/>
<dbReference type="PROSITE" id="PS51257">
    <property type="entry name" value="PROKAR_LIPOPROTEIN"/>
    <property type="match status" value="1"/>
</dbReference>
<dbReference type="OrthoDB" id="9800872at2"/>
<evidence type="ECO:0000313" key="4">
    <source>
        <dbReference type="Proteomes" id="UP000186112"/>
    </source>
</evidence>
<feature type="chain" id="PRO_5039477158" evidence="1">
    <location>
        <begin position="24"/>
        <end position="165"/>
    </location>
</feature>
<evidence type="ECO:0000259" key="2">
    <source>
        <dbReference type="PROSITE" id="PS50206"/>
    </source>
</evidence>
<feature type="signal peptide" evidence="1">
    <location>
        <begin position="1"/>
        <end position="23"/>
    </location>
</feature>
<dbReference type="Proteomes" id="UP000186112">
    <property type="component" value="Unassembled WGS sequence"/>
</dbReference>
<organism evidence="3 4">
    <name type="scientific">Tissierella creatinophila DSM 6911</name>
    <dbReference type="NCBI Taxonomy" id="1123403"/>
    <lineage>
        <taxon>Bacteria</taxon>
        <taxon>Bacillati</taxon>
        <taxon>Bacillota</taxon>
        <taxon>Tissierellia</taxon>
        <taxon>Tissierellales</taxon>
        <taxon>Tissierellaceae</taxon>
        <taxon>Tissierella</taxon>
    </lineage>
</organism>
<feature type="domain" description="Rhodanese" evidence="2">
    <location>
        <begin position="52"/>
        <end position="162"/>
    </location>
</feature>
<dbReference type="RefSeq" id="WP_075726199.1">
    <property type="nucleotide sequence ID" value="NZ_LTDM01000018.1"/>
</dbReference>
<name>A0A1U7M613_TISCR</name>
<dbReference type="AlphaFoldDB" id="A0A1U7M613"/>
<dbReference type="PROSITE" id="PS50206">
    <property type="entry name" value="RHODANESE_3"/>
    <property type="match status" value="1"/>
</dbReference>
<dbReference type="SUPFAM" id="SSF52821">
    <property type="entry name" value="Rhodanese/Cell cycle control phosphatase"/>
    <property type="match status" value="1"/>
</dbReference>
<dbReference type="Pfam" id="PF00581">
    <property type="entry name" value="Rhodanese"/>
    <property type="match status" value="1"/>
</dbReference>